<keyword evidence="3 10" id="KW-0493">Microtubule</keyword>
<keyword evidence="2" id="KW-0963">Cytoplasm</keyword>
<dbReference type="InterPro" id="IPR047149">
    <property type="entry name" value="KIF11-like"/>
</dbReference>
<evidence type="ECO:0000256" key="6">
    <source>
        <dbReference type="ARBA" id="ARBA00023175"/>
    </source>
</evidence>
<evidence type="ECO:0000256" key="9">
    <source>
        <dbReference type="PROSITE-ProRule" id="PRU00283"/>
    </source>
</evidence>
<keyword evidence="11" id="KW-0175">Coiled coil</keyword>
<keyword evidence="14" id="KW-1185">Reference proteome</keyword>
<dbReference type="AlphaFoldDB" id="A0A915DTJ2"/>
<dbReference type="GO" id="GO:0005634">
    <property type="term" value="C:nucleus"/>
    <property type="evidence" value="ECO:0007669"/>
    <property type="project" value="TreeGrafter"/>
</dbReference>
<dbReference type="GO" id="GO:0051231">
    <property type="term" value="P:spindle elongation"/>
    <property type="evidence" value="ECO:0007669"/>
    <property type="project" value="TreeGrafter"/>
</dbReference>
<evidence type="ECO:0000313" key="15">
    <source>
        <dbReference type="WBParaSite" id="jg23502"/>
    </source>
</evidence>
<dbReference type="GO" id="GO:0007018">
    <property type="term" value="P:microtubule-based movement"/>
    <property type="evidence" value="ECO:0007669"/>
    <property type="project" value="InterPro"/>
</dbReference>
<evidence type="ECO:0000256" key="4">
    <source>
        <dbReference type="ARBA" id="ARBA00022741"/>
    </source>
</evidence>
<evidence type="ECO:0000256" key="5">
    <source>
        <dbReference type="ARBA" id="ARBA00022840"/>
    </source>
</evidence>
<comment type="similarity">
    <text evidence="8">Belongs to the TRAFAC class myosin-kinesin ATPase superfamily. Kinesin family. KIN-5/BimC subfamily.</text>
</comment>
<comment type="subcellular location">
    <subcellularLocation>
        <location evidence="1">Cytoplasm</location>
        <location evidence="1">Cytoskeleton</location>
    </subcellularLocation>
</comment>
<dbReference type="InterPro" id="IPR036961">
    <property type="entry name" value="Kinesin_motor_dom_sf"/>
</dbReference>
<dbReference type="GO" id="GO:0005524">
    <property type="term" value="F:ATP binding"/>
    <property type="evidence" value="ECO:0007669"/>
    <property type="project" value="UniProtKB-UniRule"/>
</dbReference>
<evidence type="ECO:0000313" key="14">
    <source>
        <dbReference type="Proteomes" id="UP000887574"/>
    </source>
</evidence>
<dbReference type="Proteomes" id="UP000887574">
    <property type="component" value="Unplaced"/>
</dbReference>
<dbReference type="SUPFAM" id="SSF52540">
    <property type="entry name" value="P-loop containing nucleoside triphosphate hydrolases"/>
    <property type="match status" value="1"/>
</dbReference>
<dbReference type="GO" id="GO:0072686">
    <property type="term" value="C:mitotic spindle"/>
    <property type="evidence" value="ECO:0007669"/>
    <property type="project" value="TreeGrafter"/>
</dbReference>
<dbReference type="WBParaSite" id="jg23502">
    <property type="protein sequence ID" value="jg23502"/>
    <property type="gene ID" value="jg23502"/>
</dbReference>
<evidence type="ECO:0000259" key="13">
    <source>
        <dbReference type="PROSITE" id="PS50067"/>
    </source>
</evidence>
<dbReference type="PRINTS" id="PR00380">
    <property type="entry name" value="KINESINHEAVY"/>
</dbReference>
<dbReference type="GO" id="GO:0008574">
    <property type="term" value="F:plus-end-directed microtubule motor activity"/>
    <property type="evidence" value="ECO:0007669"/>
    <property type="project" value="TreeGrafter"/>
</dbReference>
<dbReference type="Pfam" id="PF00225">
    <property type="entry name" value="Kinesin"/>
    <property type="match status" value="1"/>
</dbReference>
<evidence type="ECO:0000256" key="8">
    <source>
        <dbReference type="ARBA" id="ARBA00034704"/>
    </source>
</evidence>
<dbReference type="PANTHER" id="PTHR47970">
    <property type="entry name" value="KINESIN-LIKE PROTEIN KIF11"/>
    <property type="match status" value="1"/>
</dbReference>
<keyword evidence="5 9" id="KW-0067">ATP-binding</keyword>
<feature type="domain" description="Kinesin motor" evidence="13">
    <location>
        <begin position="13"/>
        <end position="354"/>
    </location>
</feature>
<evidence type="ECO:0000256" key="1">
    <source>
        <dbReference type="ARBA" id="ARBA00004245"/>
    </source>
</evidence>
<evidence type="ECO:0000256" key="3">
    <source>
        <dbReference type="ARBA" id="ARBA00022701"/>
    </source>
</evidence>
<keyword evidence="7" id="KW-0206">Cytoskeleton</keyword>
<feature type="region of interest" description="Disordered" evidence="12">
    <location>
        <begin position="681"/>
        <end position="713"/>
    </location>
</feature>
<sequence>MGSSKKAPQKKKNVQVVVRVRPLSEDELKVKCKSVVVCDTVARTAMMKSNLSDNIRSAPQRTFGPFDRVYGPESTQVQIYNEILEPLMKEVLNGYNCTIFAYGQTGSGKTFTMEGRHDESSEYSWDKDPTSGIIPRALHHIFSELGDQEVEYYTVRVSYIEMYNEQIYDLLSTSESSQTDSLRIFDDKNKGVSIVGMEEVAVRNRSEVYTLLKRGAEKRRTASTLMNINSSRSHSVFTMREPGCVAGEELLRQGKLNLVDLAGSENIGRSGATLERAREAGNINVSLLALGRVINSLTTNAQHIPYRESKLTRILQDSLGGKTITTIIATLSPASTNHDESVNTLDYAQRAKNIKNNPECNQKITRKALLKEYDEEIERLRKDLVAMREKNGIYLDKENYDRMLEHNDENEARIEDLEARLMANLYRVKILSEDLQIMDEHYQTVYQKCQRALAKLEARKSELESLHLDLAKTRDNVKAANSALAVSNDAFTRLRSQAYSLQENCAIYHDDLGVMHNRLEELRQVSSSNDHLLGQFAAERIHQVSKGKESIQQYVQSYGDLSVKFKEMIVSVQQKMVEMDKAVEQQQGMSHELAFSLTKNLVDSQTATERFVHQEFQRIQPTGATPRRREPEYDILMEDLPPTAELIKQQEANATPRRASSAFRVRDSILESDFRANMMSPHSISEKLKSKQNLETVDEHLQKSSFLDNEEAE</sequence>
<dbReference type="GO" id="GO:0005876">
    <property type="term" value="C:spindle microtubule"/>
    <property type="evidence" value="ECO:0007669"/>
    <property type="project" value="TreeGrafter"/>
</dbReference>
<dbReference type="PROSITE" id="PS50067">
    <property type="entry name" value="KINESIN_MOTOR_2"/>
    <property type="match status" value="1"/>
</dbReference>
<feature type="coiled-coil region" evidence="11">
    <location>
        <begin position="446"/>
        <end position="473"/>
    </location>
</feature>
<evidence type="ECO:0000256" key="7">
    <source>
        <dbReference type="ARBA" id="ARBA00023212"/>
    </source>
</evidence>
<proteinExistence type="inferred from homology"/>
<dbReference type="InterPro" id="IPR027417">
    <property type="entry name" value="P-loop_NTPase"/>
</dbReference>
<dbReference type="FunFam" id="3.40.850.10:FF:000019">
    <property type="entry name" value="Kinesin-like protein KIN-5D"/>
    <property type="match status" value="1"/>
</dbReference>
<keyword evidence="4 9" id="KW-0547">Nucleotide-binding</keyword>
<name>A0A915DTJ2_9BILA</name>
<reference evidence="15" key="1">
    <citation type="submission" date="2022-11" db="UniProtKB">
        <authorList>
            <consortium name="WormBaseParasite"/>
        </authorList>
    </citation>
    <scope>IDENTIFICATION</scope>
</reference>
<dbReference type="GO" id="GO:0008017">
    <property type="term" value="F:microtubule binding"/>
    <property type="evidence" value="ECO:0007669"/>
    <property type="project" value="InterPro"/>
</dbReference>
<dbReference type="PANTHER" id="PTHR47970:SF12">
    <property type="entry name" value="KINESIN FAMILY MEMBER 11"/>
    <property type="match status" value="1"/>
</dbReference>
<accession>A0A915DTJ2</accession>
<feature type="coiled-coil region" evidence="11">
    <location>
        <begin position="370"/>
        <end position="420"/>
    </location>
</feature>
<protein>
    <recommendedName>
        <fullName evidence="10">Kinesin-like protein</fullName>
    </recommendedName>
</protein>
<evidence type="ECO:0000256" key="11">
    <source>
        <dbReference type="SAM" id="Coils"/>
    </source>
</evidence>
<dbReference type="PROSITE" id="PS00411">
    <property type="entry name" value="KINESIN_MOTOR_1"/>
    <property type="match status" value="1"/>
</dbReference>
<dbReference type="SMART" id="SM00129">
    <property type="entry name" value="KISc"/>
    <property type="match status" value="1"/>
</dbReference>
<dbReference type="Gene3D" id="3.40.850.10">
    <property type="entry name" value="Kinesin motor domain"/>
    <property type="match status" value="1"/>
</dbReference>
<feature type="binding site" evidence="9">
    <location>
        <begin position="103"/>
        <end position="110"/>
    </location>
    <ligand>
        <name>ATP</name>
        <dbReference type="ChEBI" id="CHEBI:30616"/>
    </ligand>
</feature>
<dbReference type="InterPro" id="IPR001752">
    <property type="entry name" value="Kinesin_motor_dom"/>
</dbReference>
<dbReference type="GO" id="GO:0090307">
    <property type="term" value="P:mitotic spindle assembly"/>
    <property type="evidence" value="ECO:0007669"/>
    <property type="project" value="TreeGrafter"/>
</dbReference>
<dbReference type="InterPro" id="IPR019821">
    <property type="entry name" value="Kinesin_motor_CS"/>
</dbReference>
<organism evidence="14 15">
    <name type="scientific">Ditylenchus dipsaci</name>
    <dbReference type="NCBI Taxonomy" id="166011"/>
    <lineage>
        <taxon>Eukaryota</taxon>
        <taxon>Metazoa</taxon>
        <taxon>Ecdysozoa</taxon>
        <taxon>Nematoda</taxon>
        <taxon>Chromadorea</taxon>
        <taxon>Rhabditida</taxon>
        <taxon>Tylenchina</taxon>
        <taxon>Tylenchomorpha</taxon>
        <taxon>Sphaerularioidea</taxon>
        <taxon>Anguinidae</taxon>
        <taxon>Anguininae</taxon>
        <taxon>Ditylenchus</taxon>
    </lineage>
</organism>
<keyword evidence="6 9" id="KW-0505">Motor protein</keyword>
<evidence type="ECO:0000256" key="2">
    <source>
        <dbReference type="ARBA" id="ARBA00022490"/>
    </source>
</evidence>
<evidence type="ECO:0000256" key="10">
    <source>
        <dbReference type="RuleBase" id="RU000394"/>
    </source>
</evidence>
<evidence type="ECO:0000256" key="12">
    <source>
        <dbReference type="SAM" id="MobiDB-lite"/>
    </source>
</evidence>